<dbReference type="SUPFAM" id="SSF53067">
    <property type="entry name" value="Actin-like ATPase domain"/>
    <property type="match status" value="1"/>
</dbReference>
<dbReference type="Pfam" id="PF00480">
    <property type="entry name" value="ROK"/>
    <property type="match status" value="1"/>
</dbReference>
<dbReference type="EMBL" id="MFEY01000007">
    <property type="protein sequence ID" value="OGE90361.1"/>
    <property type="molecule type" value="Genomic_DNA"/>
</dbReference>
<protein>
    <recommendedName>
        <fullName evidence="4">ROK family protein</fullName>
    </recommendedName>
</protein>
<dbReference type="Proteomes" id="UP000177682">
    <property type="component" value="Unassembled WGS sequence"/>
</dbReference>
<dbReference type="AlphaFoldDB" id="A0A1F5PKD7"/>
<gene>
    <name evidence="2" type="ORF">A3E29_04735</name>
</gene>
<evidence type="ECO:0000256" key="1">
    <source>
        <dbReference type="ARBA" id="ARBA00006479"/>
    </source>
</evidence>
<dbReference type="PANTHER" id="PTHR18964">
    <property type="entry name" value="ROK (REPRESSOR, ORF, KINASE) FAMILY"/>
    <property type="match status" value="1"/>
</dbReference>
<dbReference type="InterPro" id="IPR043129">
    <property type="entry name" value="ATPase_NBD"/>
</dbReference>
<evidence type="ECO:0008006" key="4">
    <source>
        <dbReference type="Google" id="ProtNLM"/>
    </source>
</evidence>
<comment type="caution">
    <text evidence="2">The sequence shown here is derived from an EMBL/GenBank/DDBJ whole genome shotgun (WGS) entry which is preliminary data.</text>
</comment>
<accession>A0A1F5PKD7</accession>
<proteinExistence type="inferred from homology"/>
<name>A0A1F5PKD7_9BACT</name>
<dbReference type="InterPro" id="IPR000600">
    <property type="entry name" value="ROK"/>
</dbReference>
<sequence>MKQVLGIDVGGTKVASGLVAEGCQVSDFRIESTSQADLVGQLGKLIGSYQGFEGIGLGLPGQVLADGRVTKLPNIESFGETSLRQALEDQFHLPVHVMNDAKAFALAEATFGAGQGYRTVVGLILGTGTGAGLVIDKQLHLGKDGIAGEFDHVMWLDGKLFRDQVKLQKPFNRIEEACQYLRTILSLVVLGYNPDIIVLGGGWSNMPGLQAQAQEFLTNVGGYQNQTPVVMHQLDHPGIIGAALPLLRR</sequence>
<dbReference type="PANTHER" id="PTHR18964:SF149">
    <property type="entry name" value="BIFUNCTIONAL UDP-N-ACETYLGLUCOSAMINE 2-EPIMERASE_N-ACETYLMANNOSAMINE KINASE"/>
    <property type="match status" value="1"/>
</dbReference>
<organism evidence="2 3">
    <name type="scientific">Candidatus Doudnabacteria bacterium RIFCSPHIGHO2_12_FULL_48_16</name>
    <dbReference type="NCBI Taxonomy" id="1817838"/>
    <lineage>
        <taxon>Bacteria</taxon>
        <taxon>Candidatus Doudnaibacteriota</taxon>
    </lineage>
</organism>
<evidence type="ECO:0000313" key="2">
    <source>
        <dbReference type="EMBL" id="OGE90361.1"/>
    </source>
</evidence>
<dbReference type="CDD" id="cd23763">
    <property type="entry name" value="ASKHA_ATPase_ROK"/>
    <property type="match status" value="1"/>
</dbReference>
<reference evidence="2 3" key="1">
    <citation type="journal article" date="2016" name="Nat. Commun.">
        <title>Thousands of microbial genomes shed light on interconnected biogeochemical processes in an aquifer system.</title>
        <authorList>
            <person name="Anantharaman K."/>
            <person name="Brown C.T."/>
            <person name="Hug L.A."/>
            <person name="Sharon I."/>
            <person name="Castelle C.J."/>
            <person name="Probst A.J."/>
            <person name="Thomas B.C."/>
            <person name="Singh A."/>
            <person name="Wilkins M.J."/>
            <person name="Karaoz U."/>
            <person name="Brodie E.L."/>
            <person name="Williams K.H."/>
            <person name="Hubbard S.S."/>
            <person name="Banfield J.F."/>
        </authorList>
    </citation>
    <scope>NUCLEOTIDE SEQUENCE [LARGE SCALE GENOMIC DNA]</scope>
</reference>
<comment type="similarity">
    <text evidence="1">Belongs to the ROK (NagC/XylR) family.</text>
</comment>
<evidence type="ECO:0000313" key="3">
    <source>
        <dbReference type="Proteomes" id="UP000177682"/>
    </source>
</evidence>
<dbReference type="Gene3D" id="3.30.420.40">
    <property type="match status" value="3"/>
</dbReference>